<proteinExistence type="predicted"/>
<sequence>MKRRTYPLAAAILLVAGLAACQKQESTAQPGPAERVGKQIDQATAKAGEELNKAAAKAGAEMKDAGQKLQEKASDAQADNEKK</sequence>
<dbReference type="PROSITE" id="PS51257">
    <property type="entry name" value="PROKAR_LIPOPROTEIN"/>
    <property type="match status" value="1"/>
</dbReference>
<gene>
    <name evidence="2" type="ORF">G3574_02415</name>
</gene>
<evidence type="ECO:0000313" key="3">
    <source>
        <dbReference type="Proteomes" id="UP000482155"/>
    </source>
</evidence>
<dbReference type="RefSeq" id="WP_163960405.1">
    <property type="nucleotide sequence ID" value="NZ_JAAIVB010000008.1"/>
</dbReference>
<dbReference type="EMBL" id="JAAIVB010000008">
    <property type="protein sequence ID" value="NEX59924.1"/>
    <property type="molecule type" value="Genomic_DNA"/>
</dbReference>
<evidence type="ECO:0000256" key="1">
    <source>
        <dbReference type="SAM" id="MobiDB-lite"/>
    </source>
</evidence>
<dbReference type="Proteomes" id="UP000482155">
    <property type="component" value="Unassembled WGS sequence"/>
</dbReference>
<dbReference type="AlphaFoldDB" id="A0A6B3SGD9"/>
<accession>A0A6B3SGD9</accession>
<evidence type="ECO:0000313" key="2">
    <source>
        <dbReference type="EMBL" id="NEX59924.1"/>
    </source>
</evidence>
<keyword evidence="3" id="KW-1185">Reference proteome</keyword>
<organism evidence="2 3">
    <name type="scientific">Noviherbaspirillum galbum</name>
    <dbReference type="NCBI Taxonomy" id="2709383"/>
    <lineage>
        <taxon>Bacteria</taxon>
        <taxon>Pseudomonadati</taxon>
        <taxon>Pseudomonadota</taxon>
        <taxon>Betaproteobacteria</taxon>
        <taxon>Burkholderiales</taxon>
        <taxon>Oxalobacteraceae</taxon>
        <taxon>Noviherbaspirillum</taxon>
    </lineage>
</organism>
<comment type="caution">
    <text evidence="2">The sequence shown here is derived from an EMBL/GenBank/DDBJ whole genome shotgun (WGS) entry which is preliminary data.</text>
</comment>
<evidence type="ECO:0008006" key="4">
    <source>
        <dbReference type="Google" id="ProtNLM"/>
    </source>
</evidence>
<name>A0A6B3SGD9_9BURK</name>
<feature type="region of interest" description="Disordered" evidence="1">
    <location>
        <begin position="23"/>
        <end position="83"/>
    </location>
</feature>
<reference evidence="2 3" key="1">
    <citation type="submission" date="2020-02" db="EMBL/GenBank/DDBJ databases">
        <authorList>
            <person name="Kim M.K."/>
        </authorList>
    </citation>
    <scope>NUCLEOTIDE SEQUENCE [LARGE SCALE GENOMIC DNA]</scope>
    <source>
        <strain evidence="2 3">17J57-3</strain>
    </source>
</reference>
<feature type="compositionally biased region" description="Basic and acidic residues" evidence="1">
    <location>
        <begin position="60"/>
        <end position="83"/>
    </location>
</feature>
<protein>
    <recommendedName>
        <fullName evidence="4">Apolipophorin</fullName>
    </recommendedName>
</protein>